<gene>
    <name evidence="1" type="ORF">DSCOOX_48690</name>
</gene>
<accession>A0A5K8AGR0</accession>
<organism evidence="1 2">
    <name type="scientific">Desulfosarcina ovata subsp. ovata</name>
    <dbReference type="NCBI Taxonomy" id="2752305"/>
    <lineage>
        <taxon>Bacteria</taxon>
        <taxon>Pseudomonadati</taxon>
        <taxon>Thermodesulfobacteriota</taxon>
        <taxon>Desulfobacteria</taxon>
        <taxon>Desulfobacterales</taxon>
        <taxon>Desulfosarcinaceae</taxon>
        <taxon>Desulfosarcina</taxon>
    </lineage>
</organism>
<dbReference type="AlphaFoldDB" id="A0A5K8AGR0"/>
<proteinExistence type="predicted"/>
<keyword evidence="2" id="KW-1185">Reference proteome</keyword>
<evidence type="ECO:0000313" key="1">
    <source>
        <dbReference type="EMBL" id="BBO91689.1"/>
    </source>
</evidence>
<name>A0A5K8AGR0_9BACT</name>
<protein>
    <submittedName>
        <fullName evidence="1">Uncharacterized protein</fullName>
    </submittedName>
</protein>
<dbReference type="EMBL" id="AP021879">
    <property type="protein sequence ID" value="BBO91689.1"/>
    <property type="molecule type" value="Genomic_DNA"/>
</dbReference>
<dbReference type="Proteomes" id="UP000422108">
    <property type="component" value="Chromosome"/>
</dbReference>
<evidence type="ECO:0000313" key="2">
    <source>
        <dbReference type="Proteomes" id="UP000422108"/>
    </source>
</evidence>
<reference evidence="1 2" key="1">
    <citation type="submission" date="2019-11" db="EMBL/GenBank/DDBJ databases">
        <title>Comparative genomics of hydrocarbon-degrading Desulfosarcina strains.</title>
        <authorList>
            <person name="Watanabe M."/>
            <person name="Kojima H."/>
            <person name="Fukui M."/>
        </authorList>
    </citation>
    <scope>NUCLEOTIDE SEQUENCE [LARGE SCALE GENOMIC DNA]</scope>
    <source>
        <strain evidence="2">oXyS1</strain>
    </source>
</reference>
<sequence>MLRPLLGFAGALTETIGFIREEWDHIDLCLKECFIRLGKAGTGNSSHKAPIGCRLPTHIKVWRHSMRSPPPLPPEGM</sequence>